<dbReference type="EMBL" id="CP063356">
    <property type="protein sequence ID" value="QOY37721.1"/>
    <property type="molecule type" value="Genomic_DNA"/>
</dbReference>
<feature type="transmembrane region" description="Helical" evidence="1">
    <location>
        <begin position="44"/>
        <end position="62"/>
    </location>
</feature>
<name>A0A1S2M5M6_9BACI</name>
<dbReference type="EMBL" id="LQXD01000102">
    <property type="protein sequence ID" value="OIJ16392.1"/>
    <property type="molecule type" value="Genomic_DNA"/>
</dbReference>
<keyword evidence="1" id="KW-1133">Transmembrane helix</keyword>
<sequence>MLKESLEVVSDNPNILGILLIALFLVTALIFGIPAILSRSLSKVILVLSFTIFATIGTYLFMF</sequence>
<reference evidence="3 5" key="1">
    <citation type="submission" date="2016-10" db="EMBL/GenBank/DDBJ databases">
        <title>Draft genome sequences of four alkaliphilic bacteria belonging to the Anaerobacillus genus.</title>
        <authorList>
            <person name="Bassil N.M."/>
            <person name="Lloyd J.R."/>
        </authorList>
    </citation>
    <scope>NUCLEOTIDE SEQUENCE [LARGE SCALE GENOMIC DNA]</scope>
    <source>
        <strain evidence="3 5">NB2006</strain>
    </source>
</reference>
<reference evidence="4 5" key="2">
    <citation type="journal article" date="2017" name="Genome Announc.">
        <title>Draft Genome Sequences of Four Alkaliphilic Bacteria Belonging to the Anaerobacillus Genus.</title>
        <authorList>
            <person name="Bassil N.M."/>
            <person name="Lloyd J.R."/>
        </authorList>
    </citation>
    <scope>NUCLEOTIDE SEQUENCE [LARGE SCALE GENOMIC DNA]</scope>
    <source>
        <strain evidence="4 5">NB2006</strain>
    </source>
</reference>
<dbReference type="Proteomes" id="UP000180175">
    <property type="component" value="Chromosome"/>
</dbReference>
<evidence type="ECO:0000313" key="4">
    <source>
        <dbReference type="EMBL" id="QOY37721.1"/>
    </source>
</evidence>
<keyword evidence="1" id="KW-0472">Membrane</keyword>
<dbReference type="KEGG" id="aia:AWH56_009110"/>
<dbReference type="AlphaFoldDB" id="A0A1S2M5M6"/>
<reference evidence="4" key="4">
    <citation type="submission" date="2020-10" db="EMBL/GenBank/DDBJ databases">
        <authorList>
            <person name="Bassil N.M."/>
            <person name="Lloyd J.R."/>
        </authorList>
    </citation>
    <scope>NUCLEOTIDE SEQUENCE</scope>
    <source>
        <strain evidence="4">NB2006</strain>
    </source>
</reference>
<keyword evidence="1" id="KW-0812">Transmembrane</keyword>
<accession>A0A1S2M5M6</accession>
<evidence type="ECO:0000313" key="3">
    <source>
        <dbReference type="EMBL" id="OIJ20058.1"/>
    </source>
</evidence>
<evidence type="ECO:0000313" key="5">
    <source>
        <dbReference type="Proteomes" id="UP000180175"/>
    </source>
</evidence>
<evidence type="ECO:0000256" key="1">
    <source>
        <dbReference type="SAM" id="Phobius"/>
    </source>
</evidence>
<gene>
    <name evidence="4" type="ORF">AWH56_009110</name>
    <name evidence="3" type="ORF">AWH56_08810</name>
    <name evidence="2" type="ORF">AWH56_11365</name>
</gene>
<dbReference type="RefSeq" id="WP_071316793.1">
    <property type="nucleotide sequence ID" value="NZ_CP063356.2"/>
</dbReference>
<keyword evidence="5" id="KW-1185">Reference proteome</keyword>
<dbReference type="EMBL" id="LQXD01000076">
    <property type="protein sequence ID" value="OIJ20058.1"/>
    <property type="molecule type" value="Genomic_DNA"/>
</dbReference>
<feature type="transmembrane region" description="Helical" evidence="1">
    <location>
        <begin position="15"/>
        <end position="37"/>
    </location>
</feature>
<proteinExistence type="predicted"/>
<protein>
    <submittedName>
        <fullName evidence="3">Uncharacterized protein</fullName>
    </submittedName>
</protein>
<reference evidence="4 5" key="3">
    <citation type="journal article" date="2019" name="Int. J. Syst. Evol. Microbiol.">
        <title>Anaerobacillus isosaccharinicus sp. nov., an alkaliphilic bacterium which degrades isosaccharinic acid.</title>
        <authorList>
            <person name="Bassil N.M."/>
            <person name="Lloyd J.R."/>
        </authorList>
    </citation>
    <scope>NUCLEOTIDE SEQUENCE [LARGE SCALE GENOMIC DNA]</scope>
    <source>
        <strain evidence="4 5">NB2006</strain>
    </source>
</reference>
<evidence type="ECO:0000313" key="2">
    <source>
        <dbReference type="EMBL" id="OIJ16392.1"/>
    </source>
</evidence>
<organism evidence="3 5">
    <name type="scientific">Anaerobacillus isosaccharinicus</name>
    <dbReference type="NCBI Taxonomy" id="1532552"/>
    <lineage>
        <taxon>Bacteria</taxon>
        <taxon>Bacillati</taxon>
        <taxon>Bacillota</taxon>
        <taxon>Bacilli</taxon>
        <taxon>Bacillales</taxon>
        <taxon>Bacillaceae</taxon>
        <taxon>Anaerobacillus</taxon>
    </lineage>
</organism>